<evidence type="ECO:0000256" key="1">
    <source>
        <dbReference type="SAM" id="Phobius"/>
    </source>
</evidence>
<dbReference type="AlphaFoldDB" id="A0A8J4EX58"/>
<proteinExistence type="predicted"/>
<evidence type="ECO:0000313" key="3">
    <source>
        <dbReference type="Proteomes" id="UP000747399"/>
    </source>
</evidence>
<dbReference type="Proteomes" id="UP000747399">
    <property type="component" value="Unassembled WGS sequence"/>
</dbReference>
<keyword evidence="3" id="KW-1185">Reference proteome</keyword>
<dbReference type="EMBL" id="BNCO01000008">
    <property type="protein sequence ID" value="GIL50377.1"/>
    <property type="molecule type" value="Genomic_DNA"/>
</dbReference>
<keyword evidence="1" id="KW-1133">Transmembrane helix</keyword>
<evidence type="ECO:0000313" key="2">
    <source>
        <dbReference type="EMBL" id="GIL50377.1"/>
    </source>
</evidence>
<gene>
    <name evidence="2" type="ORF">Vafri_6595</name>
</gene>
<feature type="transmembrane region" description="Helical" evidence="1">
    <location>
        <begin position="35"/>
        <end position="57"/>
    </location>
</feature>
<keyword evidence="1" id="KW-0812">Transmembrane</keyword>
<organism evidence="2 3">
    <name type="scientific">Volvox africanus</name>
    <dbReference type="NCBI Taxonomy" id="51714"/>
    <lineage>
        <taxon>Eukaryota</taxon>
        <taxon>Viridiplantae</taxon>
        <taxon>Chlorophyta</taxon>
        <taxon>core chlorophytes</taxon>
        <taxon>Chlorophyceae</taxon>
        <taxon>CS clade</taxon>
        <taxon>Chlamydomonadales</taxon>
        <taxon>Volvocaceae</taxon>
        <taxon>Volvox</taxon>
    </lineage>
</organism>
<feature type="non-terminal residue" evidence="2">
    <location>
        <position position="1"/>
    </location>
</feature>
<protein>
    <submittedName>
        <fullName evidence="2">Uncharacterized protein</fullName>
    </submittedName>
</protein>
<name>A0A8J4EX58_9CHLO</name>
<accession>A0A8J4EX58</accession>
<comment type="caution">
    <text evidence="2">The sequence shown here is derived from an EMBL/GenBank/DDBJ whole genome shotgun (WGS) entry which is preliminary data.</text>
</comment>
<keyword evidence="1" id="KW-0472">Membrane</keyword>
<reference evidence="2" key="1">
    <citation type="journal article" date="2021" name="Proc. Natl. Acad. Sci. U.S.A.">
        <title>Three genomes in the algal genus Volvox reveal the fate of a haploid sex-determining region after a transition to homothallism.</title>
        <authorList>
            <person name="Yamamoto K."/>
            <person name="Hamaji T."/>
            <person name="Kawai-Toyooka H."/>
            <person name="Matsuzaki R."/>
            <person name="Takahashi F."/>
            <person name="Nishimura Y."/>
            <person name="Kawachi M."/>
            <person name="Noguchi H."/>
            <person name="Minakuchi Y."/>
            <person name="Umen J.G."/>
            <person name="Toyoda A."/>
            <person name="Nozaki H."/>
        </authorList>
    </citation>
    <scope>NUCLEOTIDE SEQUENCE</scope>
    <source>
        <strain evidence="2">NIES-3780</strain>
    </source>
</reference>
<sequence>VQTPKEPQPWPCRRASSYSFLSKSPSLAPRQHPEIVFAAAVSATIIVHCIVCAAIAVTSPATASFPTLPISPLVQQLRIDHNLRLHSYGSCYILYSAAADPASFASSVTALNDKSPPFTSAATGPIGFGVDADIGAFLLALSRRRPDPFRSSPPLAPTPRLSAAPVSRPALSICSAASFPPWTTAAFRMPLGRFTPIPD</sequence>